<dbReference type="InterPro" id="IPR036397">
    <property type="entry name" value="RNaseH_sf"/>
</dbReference>
<evidence type="ECO:0008006" key="3">
    <source>
        <dbReference type="Google" id="ProtNLM"/>
    </source>
</evidence>
<reference evidence="1" key="1">
    <citation type="submission" date="2022-11" db="EMBL/GenBank/DDBJ databases">
        <title>Genome Sequence of Cubamyces cubensis.</title>
        <authorList>
            <person name="Buettner E."/>
        </authorList>
    </citation>
    <scope>NUCLEOTIDE SEQUENCE</scope>
    <source>
        <strain evidence="1">MPL-01</strain>
    </source>
</reference>
<dbReference type="GO" id="GO:0003676">
    <property type="term" value="F:nucleic acid binding"/>
    <property type="evidence" value="ECO:0007669"/>
    <property type="project" value="InterPro"/>
</dbReference>
<dbReference type="Gene3D" id="3.30.420.10">
    <property type="entry name" value="Ribonuclease H-like superfamily/Ribonuclease H"/>
    <property type="match status" value="1"/>
</dbReference>
<dbReference type="AlphaFoldDB" id="A0AAD7XFV2"/>
<evidence type="ECO:0000313" key="1">
    <source>
        <dbReference type="EMBL" id="KAJ8501832.1"/>
    </source>
</evidence>
<comment type="caution">
    <text evidence="1">The sequence shown here is derived from an EMBL/GenBank/DDBJ whole genome shotgun (WGS) entry which is preliminary data.</text>
</comment>
<proteinExistence type="predicted"/>
<sequence>MVNNIIHLSNKKLSISLIQAKTGVGEAKSARFALLTALVSRSPREVAHPSYLPPTYAALHILLRLAKLIQQLRALNVSGMWAVTKKKQPQLTKHHWDKCYASTLSKKDWTVEDWKRVVWSDETKINRIGSDGRKWVWKKKGEGLSDWMVEGMLKFGGGSLIFWGCFRWKGTDHSCKITGKMDADLCPSCTIHRYNPGIEKSRAMVCLTTPAVASGVGLGPLLG</sequence>
<organism evidence="1 2">
    <name type="scientific">Trametes cubensis</name>
    <dbReference type="NCBI Taxonomy" id="1111947"/>
    <lineage>
        <taxon>Eukaryota</taxon>
        <taxon>Fungi</taxon>
        <taxon>Dikarya</taxon>
        <taxon>Basidiomycota</taxon>
        <taxon>Agaricomycotina</taxon>
        <taxon>Agaricomycetes</taxon>
        <taxon>Polyporales</taxon>
        <taxon>Polyporaceae</taxon>
        <taxon>Trametes</taxon>
    </lineage>
</organism>
<protein>
    <recommendedName>
        <fullName evidence="3">Transposable element Tc1 transposase</fullName>
    </recommendedName>
</protein>
<dbReference type="Proteomes" id="UP001215151">
    <property type="component" value="Unassembled WGS sequence"/>
</dbReference>
<accession>A0AAD7XFV2</accession>
<keyword evidence="2" id="KW-1185">Reference proteome</keyword>
<name>A0AAD7XFV2_9APHY</name>
<dbReference type="EMBL" id="JAPEVG010000004">
    <property type="protein sequence ID" value="KAJ8501832.1"/>
    <property type="molecule type" value="Genomic_DNA"/>
</dbReference>
<gene>
    <name evidence="1" type="ORF">ONZ51_g375</name>
</gene>
<evidence type="ECO:0000313" key="2">
    <source>
        <dbReference type="Proteomes" id="UP001215151"/>
    </source>
</evidence>